<dbReference type="OrthoDB" id="10585159at2759"/>
<evidence type="ECO:0000313" key="3">
    <source>
        <dbReference type="Proteomes" id="UP000728185"/>
    </source>
</evidence>
<feature type="compositionally biased region" description="Polar residues" evidence="1">
    <location>
        <begin position="8"/>
        <end position="21"/>
    </location>
</feature>
<dbReference type="Proteomes" id="UP000728185">
    <property type="component" value="Unassembled WGS sequence"/>
</dbReference>
<sequence>MSAGMSGVGSTRLKNVASSRDSNPHPAALCASNILSASASSVTDLARCSSSSSEPSVSQSGTTGIGVGAGSGGGAGVDLWSCYVPNLPGSGPKSTSTPIEGGPTTTVPNSSPSNTPNTASNRIVNSDACLLARRQSVDHTGTGGCGDSLNRFKLESGEAGEEQEINRSAQTSLVRGSSCPVGGSVDAHSVPHRLTSVISFPASGCG</sequence>
<dbReference type="EMBL" id="LUCM01007006">
    <property type="protein sequence ID" value="KAA0190499.1"/>
    <property type="molecule type" value="Genomic_DNA"/>
</dbReference>
<feature type="compositionally biased region" description="Low complexity" evidence="1">
    <location>
        <begin position="103"/>
        <end position="121"/>
    </location>
</feature>
<organism evidence="2 3">
    <name type="scientific">Fasciolopsis buskii</name>
    <dbReference type="NCBI Taxonomy" id="27845"/>
    <lineage>
        <taxon>Eukaryota</taxon>
        <taxon>Metazoa</taxon>
        <taxon>Spiralia</taxon>
        <taxon>Lophotrochozoa</taxon>
        <taxon>Platyhelminthes</taxon>
        <taxon>Trematoda</taxon>
        <taxon>Digenea</taxon>
        <taxon>Plagiorchiida</taxon>
        <taxon>Echinostomata</taxon>
        <taxon>Echinostomatoidea</taxon>
        <taxon>Fasciolidae</taxon>
        <taxon>Fasciolopsis</taxon>
    </lineage>
</organism>
<keyword evidence="3" id="KW-1185">Reference proteome</keyword>
<evidence type="ECO:0000313" key="2">
    <source>
        <dbReference type="EMBL" id="KAA0190499.1"/>
    </source>
</evidence>
<proteinExistence type="predicted"/>
<feature type="region of interest" description="Disordered" evidence="1">
    <location>
        <begin position="90"/>
        <end position="121"/>
    </location>
</feature>
<accession>A0A8E0RXA2</accession>
<evidence type="ECO:0000256" key="1">
    <source>
        <dbReference type="SAM" id="MobiDB-lite"/>
    </source>
</evidence>
<reference evidence="2" key="1">
    <citation type="submission" date="2019-05" db="EMBL/GenBank/DDBJ databases">
        <title>Annotation for the trematode Fasciolopsis buski.</title>
        <authorList>
            <person name="Choi Y.-J."/>
        </authorList>
    </citation>
    <scope>NUCLEOTIDE SEQUENCE</scope>
    <source>
        <strain evidence="2">HT</strain>
        <tissue evidence="2">Whole worm</tissue>
    </source>
</reference>
<gene>
    <name evidence="2" type="ORF">FBUS_01972</name>
</gene>
<protein>
    <submittedName>
        <fullName evidence="2">Uncharacterized protein</fullName>
    </submittedName>
</protein>
<dbReference type="AlphaFoldDB" id="A0A8E0RXA2"/>
<feature type="region of interest" description="Disordered" evidence="1">
    <location>
        <begin position="1"/>
        <end position="25"/>
    </location>
</feature>
<comment type="caution">
    <text evidence="2">The sequence shown here is derived from an EMBL/GenBank/DDBJ whole genome shotgun (WGS) entry which is preliminary data.</text>
</comment>
<name>A0A8E0RXA2_9TREM</name>